<dbReference type="EMBL" id="RYZW01000214">
    <property type="protein sequence ID" value="TDZ37777.1"/>
    <property type="molecule type" value="Genomic_DNA"/>
</dbReference>
<dbReference type="InterPro" id="IPR029016">
    <property type="entry name" value="GAF-like_dom_sf"/>
</dbReference>
<gene>
    <name evidence="10" type="primary">dhkA</name>
    <name evidence="10" type="ORF">CTRI78_v011006</name>
</gene>
<evidence type="ECO:0000313" key="11">
    <source>
        <dbReference type="Proteomes" id="UP000295703"/>
    </source>
</evidence>
<dbReference type="InterPro" id="IPR036890">
    <property type="entry name" value="HATPase_C_sf"/>
</dbReference>
<dbReference type="CDD" id="cd00082">
    <property type="entry name" value="HisKA"/>
    <property type="match status" value="1"/>
</dbReference>
<dbReference type="Pfam" id="PF02518">
    <property type="entry name" value="HATPase_c"/>
    <property type="match status" value="1"/>
</dbReference>
<feature type="compositionally biased region" description="Polar residues" evidence="7">
    <location>
        <begin position="1090"/>
        <end position="1101"/>
    </location>
</feature>
<feature type="compositionally biased region" description="Polar residues" evidence="7">
    <location>
        <begin position="265"/>
        <end position="274"/>
    </location>
</feature>
<sequence>MACLQARQAVSEGRRERETFRYDPSLIAKAVRYDHVTSDPPKRLRSSPDSVLTALAELGVLRLRATRALVSLFDRDYQYIVAEATPSLPLTPDAEVADVEGGERLVLCGTAIPRSEGICELALGIASSSHASPSHASSSQASQAQHRGEPAHDGSVPVTVIPDITSDSRSSQRAFCHAQAISGPHVFYSGVPIRSPDGIDIGVFCVFDDQPRQGLDDTSVRFLRDISRAVMSHLECRRNEDSHRCADRMVRGIGSFVEGRPTILERTSTGTTQVDAVEDAGTKPGPAPPEKESAKGGIPPSSPVQPSQDSMPLKTSRTYRPGPSPVPVPNGPDTPTTPARSLSDFRGILSQDPKIPRIFSRAANVVREAIEVDDVVFLDASIASFEGLVTSAPASADSHHSSSSSSSSDGGQGEVAPQRHGTGHRKRAYPCRVLGFSSSSASSVQGQRPPRNISSVPETFLSKLLRRYPQGKIFNMDDKGQAESSDLTGDESSVVPGAGTDEQVKEGQQPPRKRRLNTSSAKDQRSVIAAMFPGARSVAVVPLWDANKQRWYAGGFASSTSSTRFFSVQHEMSYLRAFSVIIMSEVDRVNSSLVEQSKNDLLNSLSHELRSPLHGVILGTELLYDTPLDTFQGETLVSIENCGRTLLETIDHMLDWSKINNFIGPSSRKLSATAATTVKRTSTCSDWDARGTKALGIEAGMMSIMSDVCLDVLAEEVVDSVCAGFSYQRLSAANMVNDAAAAADGTSIDDAIRTIRRLDNVQAFEYTASPPDKTTTGALATVRDVPVTFDVSPAISWAFRSQPGAIRRIIMNLLGNSLKYTNRGFINVSMLRIPPDTAEEDEELLSIKTGIKIVVTDTGRGIGKEYLHTHLFVPFSQEDSLSAGTGLGLSLVNQIVGNLGGSIHVWSQVGQGTKVTVTLKLREAEPPSPTGDPASAGFDDFTASIGELKGLRIRLHGIPTQKDVRAALEPELAKGTLGEASLIANICLDWLQMHVVEDLAEDRVLPDMMLSTEASLHELLHEQRRTGVFAPVVVICRNSLIARQLATSPRFAGGRAGFDFISQPVGPRKLAKVLLMSFRRWITLQASSIPTPSQVSTNTADMFSVDPSPNDGQGVVAGHLPSSGEGADALSELPAEERETLKRRREVTQEIESDRGNNHQGDDAKEKTDGMTEESADGVAKPTNKHSTMTLRPSPHPKPPKQHGGSGTRFLLVDDNPININILAASMRKLNHGFDSARNGKEALDRFEAAAARRGDAERFRVVLMDISMPVMDGFESTRRIRAVERELGLARCNIFALTGLASAAAQQEAFASGVDLFLTKPVRLKELSRILDEHIGL</sequence>
<feature type="region of interest" description="Disordered" evidence="7">
    <location>
        <begin position="261"/>
        <end position="342"/>
    </location>
</feature>
<feature type="modified residue" description="4-aspartylphosphate" evidence="6">
    <location>
        <position position="1266"/>
    </location>
</feature>
<dbReference type="EC" id="2.7.13.3" evidence="2"/>
<dbReference type="InterPro" id="IPR001789">
    <property type="entry name" value="Sig_transdc_resp-reg_receiver"/>
</dbReference>
<feature type="compositionally biased region" description="Pro residues" evidence="7">
    <location>
        <begin position="322"/>
        <end position="332"/>
    </location>
</feature>
<dbReference type="SMART" id="SM00388">
    <property type="entry name" value="HisKA"/>
    <property type="match status" value="1"/>
</dbReference>
<name>A0A4R8QG00_COLTR</name>
<dbReference type="InterPro" id="IPR003661">
    <property type="entry name" value="HisK_dim/P_dom"/>
</dbReference>
<accession>A0A4R8QG00</accession>
<dbReference type="PROSITE" id="PS50109">
    <property type="entry name" value="HIS_KIN"/>
    <property type="match status" value="1"/>
</dbReference>
<dbReference type="SMART" id="SM00448">
    <property type="entry name" value="REC"/>
    <property type="match status" value="1"/>
</dbReference>
<feature type="domain" description="Histidine kinase" evidence="8">
    <location>
        <begin position="604"/>
        <end position="923"/>
    </location>
</feature>
<comment type="caution">
    <text evidence="10">The sequence shown here is derived from an EMBL/GenBank/DDBJ whole genome shotgun (WGS) entry which is preliminary data.</text>
</comment>
<dbReference type="PROSITE" id="PS50110">
    <property type="entry name" value="RESPONSE_REGULATORY"/>
    <property type="match status" value="1"/>
</dbReference>
<dbReference type="PRINTS" id="PR00344">
    <property type="entry name" value="BCTRLSENSOR"/>
</dbReference>
<dbReference type="InterPro" id="IPR004358">
    <property type="entry name" value="Sig_transdc_His_kin-like_C"/>
</dbReference>
<feature type="region of interest" description="Disordered" evidence="7">
    <location>
        <begin position="393"/>
        <end position="426"/>
    </location>
</feature>
<evidence type="ECO:0000256" key="6">
    <source>
        <dbReference type="PROSITE-ProRule" id="PRU00169"/>
    </source>
</evidence>
<feature type="compositionally biased region" description="Polar residues" evidence="7">
    <location>
        <begin position="482"/>
        <end position="491"/>
    </location>
</feature>
<dbReference type="SUPFAM" id="SSF55781">
    <property type="entry name" value="GAF domain-like"/>
    <property type="match status" value="1"/>
</dbReference>
<keyword evidence="5 10" id="KW-0418">Kinase</keyword>
<feature type="region of interest" description="Disordered" evidence="7">
    <location>
        <begin position="1090"/>
        <end position="1207"/>
    </location>
</feature>
<comment type="catalytic activity">
    <reaction evidence="1">
        <text>ATP + protein L-histidine = ADP + protein N-phospho-L-histidine.</text>
        <dbReference type="EC" id="2.7.13.3"/>
    </reaction>
</comment>
<feature type="compositionally biased region" description="Basic and acidic residues" evidence="7">
    <location>
        <begin position="1135"/>
        <end position="1170"/>
    </location>
</feature>
<dbReference type="SUPFAM" id="SSF55874">
    <property type="entry name" value="ATPase domain of HSP90 chaperone/DNA topoisomerase II/histidine kinase"/>
    <property type="match status" value="1"/>
</dbReference>
<dbReference type="Pfam" id="PF00512">
    <property type="entry name" value="HisKA"/>
    <property type="match status" value="1"/>
</dbReference>
<dbReference type="InterPro" id="IPR003594">
    <property type="entry name" value="HATPase_dom"/>
</dbReference>
<evidence type="ECO:0000256" key="5">
    <source>
        <dbReference type="ARBA" id="ARBA00022777"/>
    </source>
</evidence>
<evidence type="ECO:0000256" key="7">
    <source>
        <dbReference type="SAM" id="MobiDB-lite"/>
    </source>
</evidence>
<dbReference type="InterPro" id="IPR011006">
    <property type="entry name" value="CheY-like_superfamily"/>
</dbReference>
<evidence type="ECO:0000256" key="1">
    <source>
        <dbReference type="ARBA" id="ARBA00000085"/>
    </source>
</evidence>
<evidence type="ECO:0000256" key="3">
    <source>
        <dbReference type="ARBA" id="ARBA00022553"/>
    </source>
</evidence>
<evidence type="ECO:0000259" key="9">
    <source>
        <dbReference type="PROSITE" id="PS50110"/>
    </source>
</evidence>
<evidence type="ECO:0000256" key="2">
    <source>
        <dbReference type="ARBA" id="ARBA00012438"/>
    </source>
</evidence>
<dbReference type="PANTHER" id="PTHR43047:SF72">
    <property type="entry name" value="OSMOSENSING HISTIDINE PROTEIN KINASE SLN1"/>
    <property type="match status" value="1"/>
</dbReference>
<dbReference type="Proteomes" id="UP000295703">
    <property type="component" value="Unassembled WGS sequence"/>
</dbReference>
<dbReference type="SUPFAM" id="SSF52172">
    <property type="entry name" value="CheY-like"/>
    <property type="match status" value="1"/>
</dbReference>
<dbReference type="Gene3D" id="3.30.450.40">
    <property type="match status" value="1"/>
</dbReference>
<keyword evidence="4" id="KW-0808">Transferase</keyword>
<dbReference type="InterPro" id="IPR036097">
    <property type="entry name" value="HisK_dim/P_sf"/>
</dbReference>
<dbReference type="STRING" id="5466.A0A4R8QG00"/>
<feature type="compositionally biased region" description="Low complexity" evidence="7">
    <location>
        <begin position="130"/>
        <end position="145"/>
    </location>
</feature>
<organism evidence="10 11">
    <name type="scientific">Colletotrichum trifolii</name>
    <dbReference type="NCBI Taxonomy" id="5466"/>
    <lineage>
        <taxon>Eukaryota</taxon>
        <taxon>Fungi</taxon>
        <taxon>Dikarya</taxon>
        <taxon>Ascomycota</taxon>
        <taxon>Pezizomycotina</taxon>
        <taxon>Sordariomycetes</taxon>
        <taxon>Hypocreomycetidae</taxon>
        <taxon>Glomerellales</taxon>
        <taxon>Glomerellaceae</taxon>
        <taxon>Colletotrichum</taxon>
        <taxon>Colletotrichum orbiculare species complex</taxon>
    </lineage>
</organism>
<feature type="domain" description="Response regulatory" evidence="9">
    <location>
        <begin position="1209"/>
        <end position="1336"/>
    </location>
</feature>
<dbReference type="Gene3D" id="1.10.287.130">
    <property type="match status" value="1"/>
</dbReference>
<dbReference type="Gene3D" id="3.30.565.10">
    <property type="entry name" value="Histidine kinase-like ATPase, C-terminal domain"/>
    <property type="match status" value="1"/>
</dbReference>
<evidence type="ECO:0000313" key="10">
    <source>
        <dbReference type="EMBL" id="TDZ37777.1"/>
    </source>
</evidence>
<dbReference type="CDD" id="cd17546">
    <property type="entry name" value="REC_hyHK_CKI1_RcsC-like"/>
    <property type="match status" value="1"/>
</dbReference>
<evidence type="ECO:0000259" key="8">
    <source>
        <dbReference type="PROSITE" id="PS50109"/>
    </source>
</evidence>
<feature type="region of interest" description="Disordered" evidence="7">
    <location>
        <begin position="130"/>
        <end position="156"/>
    </location>
</feature>
<dbReference type="SUPFAM" id="SSF47384">
    <property type="entry name" value="Homodimeric domain of signal transducing histidine kinase"/>
    <property type="match status" value="1"/>
</dbReference>
<proteinExistence type="predicted"/>
<dbReference type="GO" id="GO:0000155">
    <property type="term" value="F:phosphorelay sensor kinase activity"/>
    <property type="evidence" value="ECO:0007669"/>
    <property type="project" value="InterPro"/>
</dbReference>
<keyword evidence="3 6" id="KW-0597">Phosphoprotein</keyword>
<dbReference type="SMART" id="SM00387">
    <property type="entry name" value="HATPase_c"/>
    <property type="match status" value="1"/>
</dbReference>
<dbReference type="Gene3D" id="3.40.50.2300">
    <property type="match status" value="1"/>
</dbReference>
<protein>
    <recommendedName>
        <fullName evidence="2">histidine kinase</fullName>
        <ecNumber evidence="2">2.7.13.3</ecNumber>
    </recommendedName>
</protein>
<dbReference type="Pfam" id="PF00072">
    <property type="entry name" value="Response_reg"/>
    <property type="match status" value="1"/>
</dbReference>
<feature type="region of interest" description="Disordered" evidence="7">
    <location>
        <begin position="474"/>
        <end position="522"/>
    </location>
</feature>
<evidence type="ECO:0000256" key="4">
    <source>
        <dbReference type="ARBA" id="ARBA00022679"/>
    </source>
</evidence>
<dbReference type="InterPro" id="IPR005467">
    <property type="entry name" value="His_kinase_dom"/>
</dbReference>
<dbReference type="GO" id="GO:0005886">
    <property type="term" value="C:plasma membrane"/>
    <property type="evidence" value="ECO:0007669"/>
    <property type="project" value="TreeGrafter"/>
</dbReference>
<dbReference type="GO" id="GO:0009927">
    <property type="term" value="F:histidine phosphotransfer kinase activity"/>
    <property type="evidence" value="ECO:0007669"/>
    <property type="project" value="TreeGrafter"/>
</dbReference>
<dbReference type="PANTHER" id="PTHR43047">
    <property type="entry name" value="TWO-COMPONENT HISTIDINE PROTEIN KINASE"/>
    <property type="match status" value="1"/>
</dbReference>
<reference evidence="10 11" key="1">
    <citation type="submission" date="2018-12" db="EMBL/GenBank/DDBJ databases">
        <title>Genome sequence and assembly of Colletotrichum trifolii.</title>
        <authorList>
            <person name="Gan P."/>
            <person name="Shirasu K."/>
        </authorList>
    </citation>
    <scope>NUCLEOTIDE SEQUENCE [LARGE SCALE GENOMIC DNA]</scope>
    <source>
        <strain evidence="10 11">543-2</strain>
    </source>
</reference>
<keyword evidence="11" id="KW-1185">Reference proteome</keyword>